<gene>
    <name evidence="1" type="ORF">SAMN06264849_103204</name>
</gene>
<evidence type="ECO:0000313" key="2">
    <source>
        <dbReference type="Proteomes" id="UP000315636"/>
    </source>
</evidence>
<dbReference type="PROSITE" id="PS51365">
    <property type="entry name" value="RENAL_DIPEPTIDASE_2"/>
    <property type="match status" value="1"/>
</dbReference>
<protein>
    <submittedName>
        <fullName evidence="1">Dipeptidase. Metallo peptidase. MEROPS family M19</fullName>
    </submittedName>
</protein>
<dbReference type="CDD" id="cd01301">
    <property type="entry name" value="rDP_like"/>
    <property type="match status" value="1"/>
</dbReference>
<dbReference type="InterPro" id="IPR000180">
    <property type="entry name" value="Dipep_AS"/>
</dbReference>
<dbReference type="InterPro" id="IPR032466">
    <property type="entry name" value="Metal_Hydrolase"/>
</dbReference>
<proteinExistence type="predicted"/>
<dbReference type="PANTHER" id="PTHR10443:SF12">
    <property type="entry name" value="DIPEPTIDASE"/>
    <property type="match status" value="1"/>
</dbReference>
<name>A0A521C8Q1_9BACL</name>
<keyword evidence="2" id="KW-1185">Reference proteome</keyword>
<dbReference type="GO" id="GO:0070573">
    <property type="term" value="F:metallodipeptidase activity"/>
    <property type="evidence" value="ECO:0007669"/>
    <property type="project" value="InterPro"/>
</dbReference>
<dbReference type="PROSITE" id="PS00869">
    <property type="entry name" value="RENAL_DIPEPTIDASE_1"/>
    <property type="match status" value="1"/>
</dbReference>
<dbReference type="InterPro" id="IPR008257">
    <property type="entry name" value="Pept_M19"/>
</dbReference>
<dbReference type="EMBL" id="FXTI01000003">
    <property type="protein sequence ID" value="SMO55872.1"/>
    <property type="molecule type" value="Genomic_DNA"/>
</dbReference>
<dbReference type="SUPFAM" id="SSF51556">
    <property type="entry name" value="Metallo-dependent hydrolases"/>
    <property type="match status" value="1"/>
</dbReference>
<dbReference type="Gene3D" id="3.20.20.140">
    <property type="entry name" value="Metal-dependent hydrolases"/>
    <property type="match status" value="1"/>
</dbReference>
<dbReference type="Proteomes" id="UP000315636">
    <property type="component" value="Unassembled WGS sequence"/>
</dbReference>
<accession>A0A521C8Q1</accession>
<evidence type="ECO:0000313" key="1">
    <source>
        <dbReference type="EMBL" id="SMO55872.1"/>
    </source>
</evidence>
<dbReference type="GO" id="GO:0006508">
    <property type="term" value="P:proteolysis"/>
    <property type="evidence" value="ECO:0007669"/>
    <property type="project" value="InterPro"/>
</dbReference>
<organism evidence="1 2">
    <name type="scientific">Melghirimyces algeriensis</name>
    <dbReference type="NCBI Taxonomy" id="910412"/>
    <lineage>
        <taxon>Bacteria</taxon>
        <taxon>Bacillati</taxon>
        <taxon>Bacillota</taxon>
        <taxon>Bacilli</taxon>
        <taxon>Bacillales</taxon>
        <taxon>Thermoactinomycetaceae</taxon>
        <taxon>Melghirimyces</taxon>
    </lineage>
</organism>
<dbReference type="AlphaFoldDB" id="A0A521C8Q1"/>
<sequence>MGWADGHCDVLYKLWQDGEGKLDFYSRNGNLDVNWPRAKDAKVRLQVFAIFVPPEVPRSQSWHVALQQVDDFYERVVQKGSRVCPVRSGEEIALLRQGDQMGGLLAMEGADALQGNLSYLRLLYRLGVRQVGLTWNHANEVADGIEEKRGGGLTRFGHHMVQEMDRLGMVLDVSHLSVRGFWDVMEYKIPVVASHSNAQAICSHHRNLMDDQIRAVIQKEGLIGITFVPKFVHDHPEVATVDCILKHIEYILSLGGKNHIAFGSDFDGIDQKIPGLEHIGDVCNLKEELIKRYPEQWVRKWTEENWLDFYVRHL</sequence>
<reference evidence="1 2" key="1">
    <citation type="submission" date="2017-05" db="EMBL/GenBank/DDBJ databases">
        <authorList>
            <person name="Varghese N."/>
            <person name="Submissions S."/>
        </authorList>
    </citation>
    <scope>NUCLEOTIDE SEQUENCE [LARGE SCALE GENOMIC DNA]</scope>
    <source>
        <strain evidence="1 2">DSM 45474</strain>
    </source>
</reference>
<dbReference type="PANTHER" id="PTHR10443">
    <property type="entry name" value="MICROSOMAL DIPEPTIDASE"/>
    <property type="match status" value="1"/>
</dbReference>
<dbReference type="Pfam" id="PF01244">
    <property type="entry name" value="Peptidase_M19"/>
    <property type="match status" value="1"/>
</dbReference>